<name>A0A0F4YV11_RASE3</name>
<evidence type="ECO:0000256" key="1">
    <source>
        <dbReference type="ARBA" id="ARBA00004123"/>
    </source>
</evidence>
<dbReference type="PANTHER" id="PTHR19303:SF62">
    <property type="entry name" value="HTH CENPB-TYPE DOMAIN-CONTAINING PROTEIN-RELATED"/>
    <property type="match status" value="1"/>
</dbReference>
<dbReference type="Pfam" id="PF03221">
    <property type="entry name" value="HTH_Tnp_Tc5"/>
    <property type="match status" value="1"/>
</dbReference>
<keyword evidence="2" id="KW-0238">DNA-binding</keyword>
<evidence type="ECO:0000313" key="6">
    <source>
        <dbReference type="EMBL" id="KKA21666.1"/>
    </source>
</evidence>
<dbReference type="Pfam" id="PF03184">
    <property type="entry name" value="DDE_1"/>
    <property type="match status" value="1"/>
</dbReference>
<dbReference type="InterPro" id="IPR050863">
    <property type="entry name" value="CenT-Element_Derived"/>
</dbReference>
<dbReference type="SUPFAM" id="SSF46689">
    <property type="entry name" value="Homeodomain-like"/>
    <property type="match status" value="1"/>
</dbReference>
<dbReference type="InterPro" id="IPR004875">
    <property type="entry name" value="DDE_SF_endonuclease_dom"/>
</dbReference>
<feature type="region of interest" description="Disordered" evidence="4">
    <location>
        <begin position="334"/>
        <end position="357"/>
    </location>
</feature>
<protein>
    <recommendedName>
        <fullName evidence="5">HTH CENPB-type domain-containing protein</fullName>
    </recommendedName>
</protein>
<dbReference type="EMBL" id="LASV01000174">
    <property type="protein sequence ID" value="KKA21666.1"/>
    <property type="molecule type" value="Genomic_DNA"/>
</dbReference>
<feature type="compositionally biased region" description="Basic and acidic residues" evidence="4">
    <location>
        <begin position="431"/>
        <end position="450"/>
    </location>
</feature>
<dbReference type="Gene3D" id="3.30.420.10">
    <property type="entry name" value="Ribonuclease H-like superfamily/Ribonuclease H"/>
    <property type="match status" value="1"/>
</dbReference>
<feature type="domain" description="HTH CENPB-type" evidence="5">
    <location>
        <begin position="60"/>
        <end position="127"/>
    </location>
</feature>
<accession>A0A0F4YV11</accession>
<sequence>MPPIRTAKAKKALELEGKIEAAISAYKKKQIPSIKETARLFGVPYTTLQSRLKGRPARVNLRANSHKLTANEEETLVKWILDLDKRGLPPRPAFVENMANHLLSQHSKIIREWFDCFHEKILEYGIQPDDIYNFDEAGFAMGLCATSKVITRSDVYGRPKLLQPGNREWVTAIESVCATGWSLPTYIIFKAKELQDACLRWLKNQFIPETEKRRKGAYRLLVLDGHGSHLTPQFDELCAQNNIIPICMPAHSSHLLQPLDVSVFAPLKYGYGNLVQQQMQHGFNHIAKLDFLEAYPAACAEAFKAHTVQNGFIATGIHPFNPDRVIQKLHIQLKTPTPPGSRSSNSQSSWGLQTPHNPCQLQRQATAVKKLIEQGHTSPLSWFNEAFNQITKACESTMIQAAIMKKEYQDLLAAHEKEKQKRQRSKKKIRHEGGITREEAQDLIRSRDQVIEPPVNDPPQSQLPASPPRIIEL</sequence>
<dbReference type="Pfam" id="PF05225">
    <property type="entry name" value="HTH_psq"/>
    <property type="match status" value="1"/>
</dbReference>
<dbReference type="OrthoDB" id="4207519at2759"/>
<dbReference type="PANTHER" id="PTHR19303">
    <property type="entry name" value="TRANSPOSON"/>
    <property type="match status" value="1"/>
</dbReference>
<dbReference type="GO" id="GO:0003677">
    <property type="term" value="F:DNA binding"/>
    <property type="evidence" value="ECO:0007669"/>
    <property type="project" value="UniProtKB-KW"/>
</dbReference>
<dbReference type="GO" id="GO:0005634">
    <property type="term" value="C:nucleus"/>
    <property type="evidence" value="ECO:0007669"/>
    <property type="project" value="UniProtKB-SubCell"/>
</dbReference>
<keyword evidence="3" id="KW-0539">Nucleus</keyword>
<proteinExistence type="predicted"/>
<evidence type="ECO:0000256" key="4">
    <source>
        <dbReference type="SAM" id="MobiDB-lite"/>
    </source>
</evidence>
<gene>
    <name evidence="6" type="ORF">T310_4295</name>
</gene>
<dbReference type="InterPro" id="IPR007889">
    <property type="entry name" value="HTH_Psq"/>
</dbReference>
<dbReference type="InterPro" id="IPR006600">
    <property type="entry name" value="HTH_CenpB_DNA-bd_dom"/>
</dbReference>
<feature type="region of interest" description="Disordered" evidence="4">
    <location>
        <begin position="416"/>
        <end position="473"/>
    </location>
</feature>
<dbReference type="InterPro" id="IPR036397">
    <property type="entry name" value="RNaseH_sf"/>
</dbReference>
<dbReference type="Gene3D" id="1.10.10.60">
    <property type="entry name" value="Homeodomain-like"/>
    <property type="match status" value="1"/>
</dbReference>
<dbReference type="Proteomes" id="UP000053958">
    <property type="component" value="Unassembled WGS sequence"/>
</dbReference>
<dbReference type="RefSeq" id="XP_013328278.1">
    <property type="nucleotide sequence ID" value="XM_013472824.1"/>
</dbReference>
<evidence type="ECO:0000313" key="7">
    <source>
        <dbReference type="Proteomes" id="UP000053958"/>
    </source>
</evidence>
<dbReference type="AlphaFoldDB" id="A0A0F4YV11"/>
<feature type="compositionally biased region" description="Basic residues" evidence="4">
    <location>
        <begin position="420"/>
        <end position="430"/>
    </location>
</feature>
<evidence type="ECO:0000259" key="5">
    <source>
        <dbReference type="PROSITE" id="PS51253"/>
    </source>
</evidence>
<reference evidence="6 7" key="1">
    <citation type="submission" date="2015-04" db="EMBL/GenBank/DDBJ databases">
        <authorList>
            <person name="Heijne W.H."/>
            <person name="Fedorova N.D."/>
            <person name="Nierman W.C."/>
            <person name="Vollebregt A.W."/>
            <person name="Zhao Z."/>
            <person name="Wu L."/>
            <person name="Kumar M."/>
            <person name="Stam H."/>
            <person name="van den Berg M.A."/>
            <person name="Pel H.J."/>
        </authorList>
    </citation>
    <scope>NUCLEOTIDE SEQUENCE [LARGE SCALE GENOMIC DNA]</scope>
    <source>
        <strain evidence="6 7">CBS 393.64</strain>
    </source>
</reference>
<evidence type="ECO:0000256" key="2">
    <source>
        <dbReference type="ARBA" id="ARBA00023125"/>
    </source>
</evidence>
<dbReference type="GeneID" id="25316643"/>
<dbReference type="InterPro" id="IPR009057">
    <property type="entry name" value="Homeodomain-like_sf"/>
</dbReference>
<comment type="subcellular location">
    <subcellularLocation>
        <location evidence="1">Nucleus</location>
    </subcellularLocation>
</comment>
<keyword evidence="7" id="KW-1185">Reference proteome</keyword>
<evidence type="ECO:0000256" key="3">
    <source>
        <dbReference type="ARBA" id="ARBA00023242"/>
    </source>
</evidence>
<comment type="caution">
    <text evidence="6">The sequence shown here is derived from an EMBL/GenBank/DDBJ whole genome shotgun (WGS) entry which is preliminary data.</text>
</comment>
<dbReference type="PROSITE" id="PS51253">
    <property type="entry name" value="HTH_CENPB"/>
    <property type="match status" value="1"/>
</dbReference>
<organism evidence="6 7">
    <name type="scientific">Rasamsonia emersonii (strain ATCC 16479 / CBS 393.64 / IMI 116815)</name>
    <dbReference type="NCBI Taxonomy" id="1408163"/>
    <lineage>
        <taxon>Eukaryota</taxon>
        <taxon>Fungi</taxon>
        <taxon>Dikarya</taxon>
        <taxon>Ascomycota</taxon>
        <taxon>Pezizomycotina</taxon>
        <taxon>Eurotiomycetes</taxon>
        <taxon>Eurotiomycetidae</taxon>
        <taxon>Eurotiales</taxon>
        <taxon>Trichocomaceae</taxon>
        <taxon>Rasamsonia</taxon>
    </lineage>
</organism>